<dbReference type="InterPro" id="IPR019826">
    <property type="entry name" value="Carboxylesterase_B_AS"/>
</dbReference>
<dbReference type="InterPro" id="IPR029058">
    <property type="entry name" value="AB_hydrolase_fold"/>
</dbReference>
<dbReference type="Pfam" id="PF00135">
    <property type="entry name" value="COesterase"/>
    <property type="match status" value="1"/>
</dbReference>
<dbReference type="SUPFAM" id="SSF53474">
    <property type="entry name" value="alpha/beta-Hydrolases"/>
    <property type="match status" value="1"/>
</dbReference>
<evidence type="ECO:0000256" key="2">
    <source>
        <dbReference type="ARBA" id="ARBA00022487"/>
    </source>
</evidence>
<proteinExistence type="inferred from homology"/>
<evidence type="ECO:0000313" key="8">
    <source>
        <dbReference type="Proteomes" id="UP000027135"/>
    </source>
</evidence>
<evidence type="ECO:0000256" key="3">
    <source>
        <dbReference type="ARBA" id="ARBA00022801"/>
    </source>
</evidence>
<dbReference type="eggNOG" id="KOG1516">
    <property type="taxonomic scope" value="Eukaryota"/>
</dbReference>
<dbReference type="EC" id="3.1.1.-" evidence="5"/>
<dbReference type="PROSITE" id="PS00941">
    <property type="entry name" value="CARBOXYLESTERASE_B_2"/>
    <property type="match status" value="1"/>
</dbReference>
<feature type="domain" description="Carboxylesterase type B" evidence="6">
    <location>
        <begin position="6"/>
        <end position="132"/>
    </location>
</feature>
<gene>
    <name evidence="7" type="ORF">L798_01730</name>
</gene>
<reference evidence="7 8" key="1">
    <citation type="journal article" date="2014" name="Nat. Commun.">
        <title>Molecular traces of alternative social organization in a termite genome.</title>
        <authorList>
            <person name="Terrapon N."/>
            <person name="Li C."/>
            <person name="Robertson H.M."/>
            <person name="Ji L."/>
            <person name="Meng X."/>
            <person name="Booth W."/>
            <person name="Chen Z."/>
            <person name="Childers C.P."/>
            <person name="Glastad K.M."/>
            <person name="Gokhale K."/>
            <person name="Gowin J."/>
            <person name="Gronenberg W."/>
            <person name="Hermansen R.A."/>
            <person name="Hu H."/>
            <person name="Hunt B.G."/>
            <person name="Huylmans A.K."/>
            <person name="Khalil S.M."/>
            <person name="Mitchell R.D."/>
            <person name="Munoz-Torres M.C."/>
            <person name="Mustard J.A."/>
            <person name="Pan H."/>
            <person name="Reese J.T."/>
            <person name="Scharf M.E."/>
            <person name="Sun F."/>
            <person name="Vogel H."/>
            <person name="Xiao J."/>
            <person name="Yang W."/>
            <person name="Yang Z."/>
            <person name="Yang Z."/>
            <person name="Zhou J."/>
            <person name="Zhu J."/>
            <person name="Brent C.S."/>
            <person name="Elsik C.G."/>
            <person name="Goodisman M.A."/>
            <person name="Liberles D.A."/>
            <person name="Roe R.M."/>
            <person name="Vargo E.L."/>
            <person name="Vilcinskas A."/>
            <person name="Wang J."/>
            <person name="Bornberg-Bauer E."/>
            <person name="Korb J."/>
            <person name="Zhang G."/>
            <person name="Liebig J."/>
        </authorList>
    </citation>
    <scope>NUCLEOTIDE SEQUENCE [LARGE SCALE GENOMIC DNA]</scope>
    <source>
        <tissue evidence="7">Whole organism</tissue>
    </source>
</reference>
<dbReference type="PANTHER" id="PTHR11559">
    <property type="entry name" value="CARBOXYLESTERASE"/>
    <property type="match status" value="1"/>
</dbReference>
<sequence length="142" mass="15486">MAPIPQDEDCLYLNIWTPETAANFRGSIPVVILLEGEGFVSGLVSRFPGQDLAAEGVIVVSVTYRLNVFGFFCLEDSEARGNLGLLDQYFALLWVRENIELFGGDPRSITLMGHSAGAASVMYHMTSPRTAGTPSMQLIKTK</sequence>
<evidence type="ECO:0000256" key="4">
    <source>
        <dbReference type="ARBA" id="ARBA00023180"/>
    </source>
</evidence>
<keyword evidence="8" id="KW-1185">Reference proteome</keyword>
<comment type="similarity">
    <text evidence="1 5">Belongs to the type-B carboxylesterase/lipase family.</text>
</comment>
<dbReference type="STRING" id="136037.A0A067RCI6"/>
<dbReference type="InterPro" id="IPR002018">
    <property type="entry name" value="CarbesteraseB"/>
</dbReference>
<evidence type="ECO:0000259" key="6">
    <source>
        <dbReference type="Pfam" id="PF00135"/>
    </source>
</evidence>
<name>A0A067RCI6_ZOONE</name>
<protein>
    <recommendedName>
        <fullName evidence="5">Carboxylic ester hydrolase</fullName>
        <ecNumber evidence="5">3.1.1.-</ecNumber>
    </recommendedName>
</protein>
<keyword evidence="2" id="KW-0719">Serine esterase</keyword>
<dbReference type="AlphaFoldDB" id="A0A067RCI6"/>
<evidence type="ECO:0000256" key="5">
    <source>
        <dbReference type="RuleBase" id="RU361235"/>
    </source>
</evidence>
<organism evidence="7 8">
    <name type="scientific">Zootermopsis nevadensis</name>
    <name type="common">Dampwood termite</name>
    <dbReference type="NCBI Taxonomy" id="136037"/>
    <lineage>
        <taxon>Eukaryota</taxon>
        <taxon>Metazoa</taxon>
        <taxon>Ecdysozoa</taxon>
        <taxon>Arthropoda</taxon>
        <taxon>Hexapoda</taxon>
        <taxon>Insecta</taxon>
        <taxon>Pterygota</taxon>
        <taxon>Neoptera</taxon>
        <taxon>Polyneoptera</taxon>
        <taxon>Dictyoptera</taxon>
        <taxon>Blattodea</taxon>
        <taxon>Blattoidea</taxon>
        <taxon>Termitoidae</taxon>
        <taxon>Termopsidae</taxon>
        <taxon>Zootermopsis</taxon>
    </lineage>
</organism>
<dbReference type="EMBL" id="KK852549">
    <property type="protein sequence ID" value="KDR21576.1"/>
    <property type="molecule type" value="Genomic_DNA"/>
</dbReference>
<dbReference type="InterPro" id="IPR019819">
    <property type="entry name" value="Carboxylesterase_B_CS"/>
</dbReference>
<dbReference type="OMA" id="MATLECT"/>
<dbReference type="InParanoid" id="A0A067RCI6"/>
<dbReference type="InterPro" id="IPR050309">
    <property type="entry name" value="Type-B_Carboxylest/Lipase"/>
</dbReference>
<dbReference type="PROSITE" id="PS00122">
    <property type="entry name" value="CARBOXYLESTERASE_B_1"/>
    <property type="match status" value="1"/>
</dbReference>
<keyword evidence="3 5" id="KW-0378">Hydrolase</keyword>
<evidence type="ECO:0000313" key="7">
    <source>
        <dbReference type="EMBL" id="KDR21576.1"/>
    </source>
</evidence>
<dbReference type="GO" id="GO:0052689">
    <property type="term" value="F:carboxylic ester hydrolase activity"/>
    <property type="evidence" value="ECO:0007669"/>
    <property type="project" value="UniProtKB-KW"/>
</dbReference>
<accession>A0A067RCI6</accession>
<keyword evidence="4" id="KW-0325">Glycoprotein</keyword>
<dbReference type="Gene3D" id="3.40.50.1820">
    <property type="entry name" value="alpha/beta hydrolase"/>
    <property type="match status" value="1"/>
</dbReference>
<evidence type="ECO:0000256" key="1">
    <source>
        <dbReference type="ARBA" id="ARBA00005964"/>
    </source>
</evidence>
<dbReference type="Proteomes" id="UP000027135">
    <property type="component" value="Unassembled WGS sequence"/>
</dbReference>